<evidence type="ECO:0000313" key="2">
    <source>
        <dbReference type="Proteomes" id="UP000620133"/>
    </source>
</evidence>
<dbReference type="RefSeq" id="WP_176240044.1">
    <property type="nucleotide sequence ID" value="NZ_AP024412.1"/>
</dbReference>
<dbReference type="InterPro" id="IPR043519">
    <property type="entry name" value="NT_sf"/>
</dbReference>
<dbReference type="SUPFAM" id="SSF81301">
    <property type="entry name" value="Nucleotidyltransferase"/>
    <property type="match status" value="1"/>
</dbReference>
<dbReference type="InterPro" id="IPR039498">
    <property type="entry name" value="NTP_transf_5"/>
</dbReference>
<dbReference type="AlphaFoldDB" id="A0A7U9TL45"/>
<dbReference type="KEGG" id="manr:MPAN_003590"/>
<reference evidence="1" key="1">
    <citation type="submission" date="2021-01" db="EMBL/GenBank/DDBJ databases">
        <title>Draft genome sequence of Acholeplasmataceae bacterium strain Mahy22.</title>
        <authorList>
            <person name="Watanabe M."/>
            <person name="Kojima H."/>
            <person name="Fukui M."/>
        </authorList>
    </citation>
    <scope>NUCLEOTIDE SEQUENCE</scope>
    <source>
        <strain evidence="1">Mahy22</strain>
    </source>
</reference>
<organism evidence="1 2">
    <name type="scientific">Mariniplasma anaerobium</name>
    <dbReference type="NCBI Taxonomy" id="2735436"/>
    <lineage>
        <taxon>Bacteria</taxon>
        <taxon>Bacillati</taxon>
        <taxon>Mycoplasmatota</taxon>
        <taxon>Mollicutes</taxon>
        <taxon>Acholeplasmatales</taxon>
        <taxon>Acholeplasmataceae</taxon>
        <taxon>Mariniplasma</taxon>
    </lineage>
</organism>
<sequence>MDQMINVLCDITASVINQKTYNKPIHDEQLFFTLAKENGLIPFVFESVDKELISLDLYNHLKKHYYAFVAHDTKALVYIDKVNDILNENQIKHIFMKGSILKHLYPKTYLRGMGDIDILIESDNLKKVHQIFKEHDILLKQASEQHDSFVIGKELTIEIHPKLYKDFNAKYETLFNNPWDYAYQKNAYEYRFEPAFEIIYLLYHLAKHLDSGGIGLRSVLDIGIYLNHYKKTINKEKLIFLLDQSQMTKYFTQIIYLNIKYYHFKDLDNFIFDPLLTDEAYDEIIIFIARSGLHGKGHKYNAFEARIASNDLKNRSRFHLFMTLAFPSYKTMKGQYKTLKKVPVLLPFFWIFRLLKLFLLRTKDTFKRVFQLNAATKDIQEIKDIYEHLGLQ</sequence>
<gene>
    <name evidence="1" type="ORF">MPAN_003590</name>
</gene>
<keyword evidence="2" id="KW-1185">Reference proteome</keyword>
<proteinExistence type="predicted"/>
<dbReference type="Pfam" id="PF14907">
    <property type="entry name" value="NTP_transf_5"/>
    <property type="match status" value="1"/>
</dbReference>
<dbReference type="Gene3D" id="3.30.460.40">
    <property type="match status" value="1"/>
</dbReference>
<dbReference type="EMBL" id="AP024412">
    <property type="protein sequence ID" value="BCR35466.1"/>
    <property type="molecule type" value="Genomic_DNA"/>
</dbReference>
<evidence type="ECO:0000313" key="1">
    <source>
        <dbReference type="EMBL" id="BCR35466.1"/>
    </source>
</evidence>
<name>A0A7U9TL45_9MOLU</name>
<dbReference type="Proteomes" id="UP000620133">
    <property type="component" value="Chromosome"/>
</dbReference>
<protein>
    <submittedName>
        <fullName evidence="1">Uncharacterized protein</fullName>
    </submittedName>
</protein>
<accession>A0A7U9TL45</accession>